<name>A0A3M8Q6Q1_9GAMM</name>
<gene>
    <name evidence="1" type="ORF">EBI00_07680</name>
</gene>
<dbReference type="EMBL" id="RIZG01000003">
    <property type="protein sequence ID" value="RNF51757.1"/>
    <property type="molecule type" value="Genomic_DNA"/>
</dbReference>
<dbReference type="RefSeq" id="WP_123095325.1">
    <property type="nucleotide sequence ID" value="NZ_RIZG01000003.1"/>
</dbReference>
<sequence length="619" mass="71885">MSDSLILKFDPNTIEHLGVSLYSKLPSVLSELLSNSWDADANIVTISFAELEDEKEIVYEDDGEGMTFEELNNKYLVIGRNRRSDTQRQYSALGRPVIGKKGLGKLSVFGICDEIEVISIKEGKRNHFTMNLQEIKESRGNEYSPELLAFDEPTSAKSGTKIILKKIRRKSGFNLDEIALSLSKKFIIFSEMNTKIIKNGDIDSEIHVTNDLKYQTLNKEFSWEFPDEKFDPEYSHWNQMKGSVISLKTPVKDTEMRGIYLTSRGKIVNVASFYGARDNDQFHNYVTGYLEVDFIDDFEDDVISTDRHSLNWEHEETRALQTYLQKIIKVIGKEWRERRAKVKLEAVEKEHKVGLEKWKSELPTFERNLGERIINPILENSNIDVGESAELIGSVMDKFDNQAYKEYASSIADLSESAEDIPKLLRLMDEWKSIESKQYRDLAISRVEVIKQFENYVNTNTKEVPTLHNFLKKFSWLLDPRILEFRDEVTYSKLLEESYPESNLEEKDRRIDFLCSNALGEILYVIEIKRSNYRVDEKALEQAYDYASFLKDRYASHTGFSKVVCYVVGGSKSDERRFRDKEKTYAGSGEVFVKTYRELLEQSKEYHKEFIEAYDQHNG</sequence>
<evidence type="ECO:0000313" key="1">
    <source>
        <dbReference type="EMBL" id="RNF51757.1"/>
    </source>
</evidence>
<protein>
    <recommendedName>
        <fullName evidence="3">ATP-binding protein</fullName>
    </recommendedName>
</protein>
<accession>A0A3M8Q6Q1</accession>
<reference evidence="1 2" key="1">
    <citation type="journal article" date="2012" name="Int. J. Syst. Evol. Microbiol.">
        <title>Marinomonas hwangdonensis sp. nov., isolated from seawater.</title>
        <authorList>
            <person name="Jung Y.T."/>
            <person name="Oh T.K."/>
            <person name="Yoon J.H."/>
        </authorList>
    </citation>
    <scope>NUCLEOTIDE SEQUENCE [LARGE SCALE GENOMIC DNA]</scope>
    <source>
        <strain evidence="1 2">HDW-15</strain>
    </source>
</reference>
<proteinExistence type="predicted"/>
<dbReference type="GO" id="GO:0003676">
    <property type="term" value="F:nucleic acid binding"/>
    <property type="evidence" value="ECO:0007669"/>
    <property type="project" value="InterPro"/>
</dbReference>
<dbReference type="OrthoDB" id="5096633at2"/>
<evidence type="ECO:0008006" key="3">
    <source>
        <dbReference type="Google" id="ProtNLM"/>
    </source>
</evidence>
<evidence type="ECO:0000313" key="2">
    <source>
        <dbReference type="Proteomes" id="UP000280507"/>
    </source>
</evidence>
<dbReference type="Proteomes" id="UP000280507">
    <property type="component" value="Unassembled WGS sequence"/>
</dbReference>
<dbReference type="Gene3D" id="3.40.1350.10">
    <property type="match status" value="1"/>
</dbReference>
<dbReference type="AlphaFoldDB" id="A0A3M8Q6Q1"/>
<keyword evidence="2" id="KW-1185">Reference proteome</keyword>
<dbReference type="SUPFAM" id="SSF55874">
    <property type="entry name" value="ATPase domain of HSP90 chaperone/DNA topoisomerase II/histidine kinase"/>
    <property type="match status" value="1"/>
</dbReference>
<organism evidence="1 2">
    <name type="scientific">Marinomonas hwangdonensis</name>
    <dbReference type="NCBI Taxonomy" id="1053647"/>
    <lineage>
        <taxon>Bacteria</taxon>
        <taxon>Pseudomonadati</taxon>
        <taxon>Pseudomonadota</taxon>
        <taxon>Gammaproteobacteria</taxon>
        <taxon>Oceanospirillales</taxon>
        <taxon>Oceanospirillaceae</taxon>
        <taxon>Marinomonas</taxon>
    </lineage>
</organism>
<dbReference type="InterPro" id="IPR036890">
    <property type="entry name" value="HATPase_C_sf"/>
</dbReference>
<dbReference type="InterPro" id="IPR011856">
    <property type="entry name" value="tRNA_endonuc-like_dom_sf"/>
</dbReference>
<comment type="caution">
    <text evidence="1">The sequence shown here is derived from an EMBL/GenBank/DDBJ whole genome shotgun (WGS) entry which is preliminary data.</text>
</comment>
<dbReference type="Gene3D" id="3.30.565.10">
    <property type="entry name" value="Histidine kinase-like ATPase, C-terminal domain"/>
    <property type="match status" value="1"/>
</dbReference>
<dbReference type="Pfam" id="PF13589">
    <property type="entry name" value="HATPase_c_3"/>
    <property type="match status" value="1"/>
</dbReference>